<evidence type="ECO:0000313" key="12">
    <source>
        <dbReference type="EMBL" id="EDT41653.1"/>
    </source>
</evidence>
<comment type="caution">
    <text evidence="12">The sequence shown here is derived from an EMBL/GenBank/DDBJ whole genome shotgun (WGS) entry which is preliminary data.</text>
</comment>
<evidence type="ECO:0000256" key="10">
    <source>
        <dbReference type="SAM" id="Phobius"/>
    </source>
</evidence>
<dbReference type="SMART" id="SM00283">
    <property type="entry name" value="MA"/>
    <property type="match status" value="1"/>
</dbReference>
<dbReference type="Gene3D" id="3.30.450.20">
    <property type="entry name" value="PAS domain"/>
    <property type="match status" value="1"/>
</dbReference>
<protein>
    <submittedName>
        <fullName evidence="12">Methyl-accepting chemotaxis sensory transducer</fullName>
    </submittedName>
</protein>
<dbReference type="GO" id="GO:0007165">
    <property type="term" value="P:signal transduction"/>
    <property type="evidence" value="ECO:0007669"/>
    <property type="project" value="UniProtKB-KW"/>
</dbReference>
<evidence type="ECO:0000256" key="9">
    <source>
        <dbReference type="SAM" id="Coils"/>
    </source>
</evidence>
<dbReference type="Gene3D" id="1.10.287.950">
    <property type="entry name" value="Methyl-accepting chemotaxis protein"/>
    <property type="match status" value="1"/>
</dbReference>
<dbReference type="PRINTS" id="PR00260">
    <property type="entry name" value="CHEMTRNSDUCR"/>
</dbReference>
<dbReference type="InterPro" id="IPR051310">
    <property type="entry name" value="MCP_chemotaxis"/>
</dbReference>
<dbReference type="InterPro" id="IPR033480">
    <property type="entry name" value="sCache_2"/>
</dbReference>
<proteinExistence type="inferred from homology"/>
<evidence type="ECO:0000256" key="1">
    <source>
        <dbReference type="ARBA" id="ARBA00004651"/>
    </source>
</evidence>
<evidence type="ECO:0000256" key="7">
    <source>
        <dbReference type="ARBA" id="ARBA00029447"/>
    </source>
</evidence>
<evidence type="ECO:0000256" key="2">
    <source>
        <dbReference type="ARBA" id="ARBA00022475"/>
    </source>
</evidence>
<evidence type="ECO:0000256" key="6">
    <source>
        <dbReference type="ARBA" id="ARBA00023136"/>
    </source>
</evidence>
<dbReference type="EMBL" id="ABLK01000067">
    <property type="protein sequence ID" value="EDT41653.1"/>
    <property type="molecule type" value="Genomic_DNA"/>
</dbReference>
<evidence type="ECO:0000259" key="11">
    <source>
        <dbReference type="PROSITE" id="PS50111"/>
    </source>
</evidence>
<dbReference type="FunFam" id="1.10.287.950:FF:000001">
    <property type="entry name" value="Methyl-accepting chemotaxis sensory transducer"/>
    <property type="match status" value="1"/>
</dbReference>
<feature type="transmembrane region" description="Helical" evidence="10">
    <location>
        <begin position="192"/>
        <end position="211"/>
    </location>
</feature>
<keyword evidence="8" id="KW-0807">Transducer</keyword>
<evidence type="ECO:0000313" key="13">
    <source>
        <dbReference type="Proteomes" id="UP000004814"/>
    </source>
</evidence>
<reference evidence="12 13" key="1">
    <citation type="submission" date="2008-03" db="EMBL/GenBank/DDBJ databases">
        <title>Sequencing of the draft genome and assembly of Burkholderia ambifaria MEX-5.</title>
        <authorList>
            <consortium name="US DOE Joint Genome Institute (JGI-PGF)"/>
            <person name="Copeland A."/>
            <person name="Lucas S."/>
            <person name="Lapidus A."/>
            <person name="Glavina del Rio T."/>
            <person name="Dalin E."/>
            <person name="Tice H."/>
            <person name="Bruce D."/>
            <person name="Goodwin L."/>
            <person name="Pitluck S."/>
            <person name="Larimer F."/>
            <person name="Land M.L."/>
            <person name="Hauser L."/>
            <person name="Tiedje J."/>
            <person name="Richardson P."/>
        </authorList>
    </citation>
    <scope>NUCLEOTIDE SEQUENCE [LARGE SCALE GENOMIC DNA]</scope>
    <source>
        <strain evidence="12 13">MEX-5</strain>
    </source>
</reference>
<dbReference type="InterPro" id="IPR004089">
    <property type="entry name" value="MCPsignal_dom"/>
</dbReference>
<evidence type="ECO:0000256" key="5">
    <source>
        <dbReference type="ARBA" id="ARBA00022989"/>
    </source>
</evidence>
<dbReference type="GO" id="GO:0006935">
    <property type="term" value="P:chemotaxis"/>
    <property type="evidence" value="ECO:0007669"/>
    <property type="project" value="InterPro"/>
</dbReference>
<evidence type="ECO:0000256" key="3">
    <source>
        <dbReference type="ARBA" id="ARBA00022481"/>
    </source>
</evidence>
<dbReference type="RefSeq" id="WP_006758507.1">
    <property type="nucleotide sequence ID" value="NZ_ABLK01000067.1"/>
</dbReference>
<dbReference type="PANTHER" id="PTHR43531:SF14">
    <property type="entry name" value="METHYL-ACCEPTING CHEMOTAXIS PROTEIN I-RELATED"/>
    <property type="match status" value="1"/>
</dbReference>
<dbReference type="PATRIC" id="fig|396597.7.peg.5531"/>
<feature type="transmembrane region" description="Helical" evidence="10">
    <location>
        <begin position="12"/>
        <end position="31"/>
    </location>
</feature>
<dbReference type="Pfam" id="PF17200">
    <property type="entry name" value="sCache_2"/>
    <property type="match status" value="1"/>
</dbReference>
<keyword evidence="5 10" id="KW-1133">Transmembrane helix</keyword>
<keyword evidence="6 10" id="KW-0472">Membrane</keyword>
<dbReference type="GO" id="GO:0004888">
    <property type="term" value="F:transmembrane signaling receptor activity"/>
    <property type="evidence" value="ECO:0007669"/>
    <property type="project" value="InterPro"/>
</dbReference>
<organism evidence="12 13">
    <name type="scientific">Burkholderia ambifaria MEX-5</name>
    <dbReference type="NCBI Taxonomy" id="396597"/>
    <lineage>
        <taxon>Bacteria</taxon>
        <taxon>Pseudomonadati</taxon>
        <taxon>Pseudomonadota</taxon>
        <taxon>Betaproteobacteria</taxon>
        <taxon>Burkholderiales</taxon>
        <taxon>Burkholderiaceae</taxon>
        <taxon>Burkholderia</taxon>
        <taxon>Burkholderia cepacia complex</taxon>
    </lineage>
</organism>
<gene>
    <name evidence="12" type="ORF">BamMEX5DRAFT_2566</name>
</gene>
<dbReference type="GO" id="GO:0005886">
    <property type="term" value="C:plasma membrane"/>
    <property type="evidence" value="ECO:0007669"/>
    <property type="project" value="UniProtKB-SubCell"/>
</dbReference>
<keyword evidence="9" id="KW-0175">Coiled coil</keyword>
<dbReference type="Proteomes" id="UP000004814">
    <property type="component" value="Unassembled WGS sequence"/>
</dbReference>
<keyword evidence="2" id="KW-1003">Cell membrane</keyword>
<dbReference type="InterPro" id="IPR004090">
    <property type="entry name" value="Chemotax_Me-accpt_rcpt"/>
</dbReference>
<comment type="subcellular location">
    <subcellularLocation>
        <location evidence="1">Cell membrane</location>
        <topology evidence="1">Multi-pass membrane protein</topology>
    </subcellularLocation>
</comment>
<name>B1T450_9BURK</name>
<accession>B1T450</accession>
<evidence type="ECO:0000256" key="4">
    <source>
        <dbReference type="ARBA" id="ARBA00022692"/>
    </source>
</evidence>
<dbReference type="SMART" id="SM01049">
    <property type="entry name" value="Cache_2"/>
    <property type="match status" value="1"/>
</dbReference>
<evidence type="ECO:0000256" key="8">
    <source>
        <dbReference type="PROSITE-ProRule" id="PRU00284"/>
    </source>
</evidence>
<dbReference type="AlphaFoldDB" id="B1T450"/>
<keyword evidence="3" id="KW-0488">Methylation</keyword>
<dbReference type="CDD" id="cd11386">
    <property type="entry name" value="MCP_signal"/>
    <property type="match status" value="1"/>
</dbReference>
<feature type="coiled-coil region" evidence="9">
    <location>
        <begin position="472"/>
        <end position="510"/>
    </location>
</feature>
<dbReference type="PROSITE" id="PS50111">
    <property type="entry name" value="CHEMOTAXIS_TRANSDUC_2"/>
    <property type="match status" value="1"/>
</dbReference>
<keyword evidence="4 10" id="KW-0812">Transmembrane</keyword>
<comment type="similarity">
    <text evidence="7">Belongs to the methyl-accepting chemotaxis (MCP) protein family.</text>
</comment>
<dbReference type="PANTHER" id="PTHR43531">
    <property type="entry name" value="PROTEIN ICFG"/>
    <property type="match status" value="1"/>
</dbReference>
<sequence length="520" mass="54685">MKIRTLDGQLSTMITLFVAGLLAIAVCGALLSRASLYSSRKLALASQVQTAVSVVERWKGLAATGALSVSQAKADAIAELRVMRYGRDGSGYYGIYDSRAIRLLNPTNASLEGKSAADSVDPNGKHVALEVLRGDGPGGDHFTRYQWPHPGRTNPVDKLVYSSFVPEWDWHIYTGAYVDDIDHAFLDELVKVLCAVALIGTAFGLLMYSIVNRVRQSIGGDPATAVEVARAVAAGDLSISVPVKPGDRSSVLASLSEMRERLANIVHGIRQASSAISAASTEVAQGSHYLSQRTEQQAAALQETAANMDQLNTTVQLNTEATRQANRLAGEAVLTAREGGTRVELAVTTMAQIAESAGQVASIISVIESIAFQTNILALNAAVEAARAGDSGRGFAVVASEVRTLARRTATSAKEVKSLVARSVAQSSSGEATVNEAGLTIAGIVGAVDRMSGILDDITTATTQQSLGIGQINRAVRQMDDVTQQNAALVEQTAAAAQALAVQAQELERATAVFRTHQSA</sequence>
<feature type="domain" description="Methyl-accepting transducer" evidence="11">
    <location>
        <begin position="272"/>
        <end position="501"/>
    </location>
</feature>
<dbReference type="Pfam" id="PF00015">
    <property type="entry name" value="MCPsignal"/>
    <property type="match status" value="1"/>
</dbReference>
<dbReference type="SUPFAM" id="SSF58104">
    <property type="entry name" value="Methyl-accepting chemotaxis protein (MCP) signaling domain"/>
    <property type="match status" value="1"/>
</dbReference>